<dbReference type="HOGENOM" id="CLU_011722_1_3_6"/>
<keyword evidence="3" id="KW-0633">Potassium transport</keyword>
<evidence type="ECO:0000256" key="10">
    <source>
        <dbReference type="ARBA" id="ARBA00023136"/>
    </source>
</evidence>
<keyword evidence="4 12" id="KW-0812">Transmembrane</keyword>
<dbReference type="InterPro" id="IPR005821">
    <property type="entry name" value="Ion_trans_dom"/>
</dbReference>
<evidence type="ECO:0000256" key="9">
    <source>
        <dbReference type="ARBA" id="ARBA00023065"/>
    </source>
</evidence>
<dbReference type="GO" id="GO:0008076">
    <property type="term" value="C:voltage-gated potassium channel complex"/>
    <property type="evidence" value="ECO:0007669"/>
    <property type="project" value="InterPro"/>
</dbReference>
<evidence type="ECO:0000256" key="1">
    <source>
        <dbReference type="ARBA" id="ARBA00004141"/>
    </source>
</evidence>
<dbReference type="KEGG" id="ttu:TERTU_1022"/>
<dbReference type="SUPFAM" id="SSF81324">
    <property type="entry name" value="Voltage-gated potassium channels"/>
    <property type="match status" value="1"/>
</dbReference>
<keyword evidence="15" id="KW-1185">Reference proteome</keyword>
<keyword evidence="5" id="KW-0631">Potassium channel</keyword>
<keyword evidence="10 12" id="KW-0472">Membrane</keyword>
<reference evidence="14 15" key="1">
    <citation type="journal article" date="2009" name="PLoS ONE">
        <title>The complete genome of Teredinibacter turnerae T7901: an intracellular endosymbiont of marine wood-boring bivalves (shipworms).</title>
        <authorList>
            <person name="Yang J.C."/>
            <person name="Madupu R."/>
            <person name="Durkin A.S."/>
            <person name="Ekborg N.A."/>
            <person name="Pedamallu C.S."/>
            <person name="Hostetler J.B."/>
            <person name="Radune D."/>
            <person name="Toms B.S."/>
            <person name="Henrissat B."/>
            <person name="Coutinho P.M."/>
            <person name="Schwarz S."/>
            <person name="Field L."/>
            <person name="Trindade-Silva A.E."/>
            <person name="Soares C.A.G."/>
            <person name="Elshahawi S."/>
            <person name="Hanora A."/>
            <person name="Schmidt E.W."/>
            <person name="Haygood M.G."/>
            <person name="Posfai J."/>
            <person name="Benner J."/>
            <person name="Madinger C."/>
            <person name="Nove J."/>
            <person name="Anton B."/>
            <person name="Chaudhary K."/>
            <person name="Foster J."/>
            <person name="Holman A."/>
            <person name="Kumar S."/>
            <person name="Lessard P.A."/>
            <person name="Luyten Y.A."/>
            <person name="Slatko B."/>
            <person name="Wood N."/>
            <person name="Wu B."/>
            <person name="Teplitski M."/>
            <person name="Mougous J.D."/>
            <person name="Ward N."/>
            <person name="Eisen J.A."/>
            <person name="Badger J.H."/>
            <person name="Distel D.L."/>
        </authorList>
    </citation>
    <scope>NUCLEOTIDE SEQUENCE [LARGE SCALE GENOMIC DNA]</scope>
    <source>
        <strain evidence="15">ATCC 39867 / T7901</strain>
    </source>
</reference>
<dbReference type="RefSeq" id="WP_015817067.1">
    <property type="nucleotide sequence ID" value="NC_012997.1"/>
</dbReference>
<dbReference type="AlphaFoldDB" id="C5BQV6"/>
<keyword evidence="8 12" id="KW-1133">Transmembrane helix</keyword>
<dbReference type="eggNOG" id="COG2126">
    <property type="taxonomic scope" value="Bacteria"/>
</dbReference>
<evidence type="ECO:0000256" key="5">
    <source>
        <dbReference type="ARBA" id="ARBA00022826"/>
    </source>
</evidence>
<dbReference type="InterPro" id="IPR028325">
    <property type="entry name" value="VG_K_chnl"/>
</dbReference>
<dbReference type="OrthoDB" id="9799090at2"/>
<evidence type="ECO:0000313" key="14">
    <source>
        <dbReference type="EMBL" id="ACR10955.1"/>
    </source>
</evidence>
<dbReference type="PANTHER" id="PTHR11537:SF254">
    <property type="entry name" value="POTASSIUM VOLTAGE-GATED CHANNEL PROTEIN SHAB"/>
    <property type="match status" value="1"/>
</dbReference>
<dbReference type="STRING" id="377629.TERTU_1022"/>
<feature type="transmembrane region" description="Helical" evidence="12">
    <location>
        <begin position="208"/>
        <end position="234"/>
    </location>
</feature>
<protein>
    <submittedName>
        <fullName evidence="14">Transporter, cation channel family</fullName>
    </submittedName>
</protein>
<dbReference type="Proteomes" id="UP000009080">
    <property type="component" value="Chromosome"/>
</dbReference>
<dbReference type="Gene3D" id="1.20.120.350">
    <property type="entry name" value="Voltage-gated potassium channels. Chain C"/>
    <property type="match status" value="1"/>
</dbReference>
<dbReference type="GO" id="GO:0001508">
    <property type="term" value="P:action potential"/>
    <property type="evidence" value="ECO:0007669"/>
    <property type="project" value="TreeGrafter"/>
</dbReference>
<feature type="transmembrane region" description="Helical" evidence="12">
    <location>
        <begin position="153"/>
        <end position="174"/>
    </location>
</feature>
<dbReference type="PRINTS" id="PR00169">
    <property type="entry name" value="KCHANNEL"/>
</dbReference>
<accession>C5BQV6</accession>
<evidence type="ECO:0000313" key="15">
    <source>
        <dbReference type="Proteomes" id="UP000009080"/>
    </source>
</evidence>
<dbReference type="InterPro" id="IPR027359">
    <property type="entry name" value="Volt_channel_dom_sf"/>
</dbReference>
<keyword evidence="7" id="KW-0630">Potassium</keyword>
<keyword evidence="11" id="KW-0407">Ion channel</keyword>
<dbReference type="EMBL" id="CP001614">
    <property type="protein sequence ID" value="ACR10955.1"/>
    <property type="molecule type" value="Genomic_DNA"/>
</dbReference>
<feature type="transmembrane region" description="Helical" evidence="12">
    <location>
        <begin position="30"/>
        <end position="49"/>
    </location>
</feature>
<comment type="subcellular location">
    <subcellularLocation>
        <location evidence="1">Membrane</location>
        <topology evidence="1">Multi-pass membrane protein</topology>
    </subcellularLocation>
</comment>
<name>C5BQV6_TERTT</name>
<evidence type="ECO:0000259" key="13">
    <source>
        <dbReference type="Pfam" id="PF00520"/>
    </source>
</evidence>
<dbReference type="Gene3D" id="1.10.287.70">
    <property type="match status" value="1"/>
</dbReference>
<evidence type="ECO:0000256" key="4">
    <source>
        <dbReference type="ARBA" id="ARBA00022692"/>
    </source>
</evidence>
<sequence length="272" mass="30907">MAERSQSPLQKHLYEVIFGTETPAGKRFDLWLIWMIVLSVLVLMIDSVMWLQQSWQTALDIAEWVFTLAFAAEYCVRIYCSPQRRRYIFSFYGVVDLLSILPSFLELLMPGANFLLIVRLLRVLRIFRILKLVRYLTDANILVRAVVYSRHKIFVFFMSVLVLSVIFGSLMYLVEGPTNGFSSIPKSIYWTIVTITTVGYGDITPQTWLGQIIAAAAMLTGYSILAVPTGIFTAELSQEMQKQRVQLACKGCGKTGHETDAVYCRFCGHGLK</sequence>
<keyword evidence="6" id="KW-0851">Voltage-gated channel</keyword>
<proteinExistence type="predicted"/>
<keyword evidence="2" id="KW-0813">Transport</keyword>
<evidence type="ECO:0000256" key="2">
    <source>
        <dbReference type="ARBA" id="ARBA00022448"/>
    </source>
</evidence>
<evidence type="ECO:0000256" key="8">
    <source>
        <dbReference type="ARBA" id="ARBA00022989"/>
    </source>
</evidence>
<dbReference type="GO" id="GO:0005249">
    <property type="term" value="F:voltage-gated potassium channel activity"/>
    <property type="evidence" value="ECO:0007669"/>
    <property type="project" value="InterPro"/>
</dbReference>
<evidence type="ECO:0000256" key="11">
    <source>
        <dbReference type="ARBA" id="ARBA00023303"/>
    </source>
</evidence>
<dbReference type="Pfam" id="PF00520">
    <property type="entry name" value="Ion_trans"/>
    <property type="match status" value="1"/>
</dbReference>
<organism evidence="14 15">
    <name type="scientific">Teredinibacter turnerae (strain ATCC 39867 / T7901)</name>
    <dbReference type="NCBI Taxonomy" id="377629"/>
    <lineage>
        <taxon>Bacteria</taxon>
        <taxon>Pseudomonadati</taxon>
        <taxon>Pseudomonadota</taxon>
        <taxon>Gammaproteobacteria</taxon>
        <taxon>Cellvibrionales</taxon>
        <taxon>Cellvibrionaceae</taxon>
        <taxon>Teredinibacter</taxon>
    </lineage>
</organism>
<evidence type="ECO:0000256" key="6">
    <source>
        <dbReference type="ARBA" id="ARBA00022882"/>
    </source>
</evidence>
<evidence type="ECO:0000256" key="3">
    <source>
        <dbReference type="ARBA" id="ARBA00022538"/>
    </source>
</evidence>
<evidence type="ECO:0000256" key="12">
    <source>
        <dbReference type="SAM" id="Phobius"/>
    </source>
</evidence>
<dbReference type="PANTHER" id="PTHR11537">
    <property type="entry name" value="VOLTAGE-GATED POTASSIUM CHANNEL"/>
    <property type="match status" value="1"/>
</dbReference>
<evidence type="ECO:0000256" key="7">
    <source>
        <dbReference type="ARBA" id="ARBA00022958"/>
    </source>
</evidence>
<gene>
    <name evidence="14" type="ordered locus">TERTU_1022</name>
</gene>
<keyword evidence="9" id="KW-0406">Ion transport</keyword>
<feature type="domain" description="Ion transport" evidence="13">
    <location>
        <begin position="27"/>
        <end position="243"/>
    </location>
</feature>